<dbReference type="Gene3D" id="3.40.50.450">
    <property type="match status" value="1"/>
</dbReference>
<comment type="caution">
    <text evidence="3">The sequence shown here is derived from an EMBL/GenBank/DDBJ whole genome shotgun (WGS) entry which is preliminary data.</text>
</comment>
<gene>
    <name evidence="3" type="ORF">FC07_GL000838</name>
</gene>
<protein>
    <submittedName>
        <fullName evidence="3">DNA protecting protein DprA</fullName>
    </submittedName>
</protein>
<dbReference type="InterPro" id="IPR057666">
    <property type="entry name" value="DrpA_SLOG"/>
</dbReference>
<dbReference type="PATRIC" id="fig|1423726.3.peg.861"/>
<dbReference type="STRING" id="1423726.FC07_GL000838"/>
<dbReference type="Proteomes" id="UP000051461">
    <property type="component" value="Unassembled WGS sequence"/>
</dbReference>
<dbReference type="GO" id="GO:0009294">
    <property type="term" value="P:DNA-mediated transformation"/>
    <property type="evidence" value="ECO:0007669"/>
    <property type="project" value="InterPro"/>
</dbReference>
<evidence type="ECO:0000313" key="4">
    <source>
        <dbReference type="Proteomes" id="UP000051461"/>
    </source>
</evidence>
<name>A0A0R1GJT1_9LACO</name>
<organism evidence="3 4">
    <name type="scientific">Loigolactobacillus bifermentans DSM 20003</name>
    <dbReference type="NCBI Taxonomy" id="1423726"/>
    <lineage>
        <taxon>Bacteria</taxon>
        <taxon>Bacillati</taxon>
        <taxon>Bacillota</taxon>
        <taxon>Bacilli</taxon>
        <taxon>Lactobacillales</taxon>
        <taxon>Lactobacillaceae</taxon>
        <taxon>Loigolactobacillus</taxon>
    </lineage>
</organism>
<dbReference type="Pfam" id="PF02481">
    <property type="entry name" value="DNA_processg_A"/>
    <property type="match status" value="1"/>
</dbReference>
<comment type="similarity">
    <text evidence="1">Belongs to the DprA/Smf family.</text>
</comment>
<reference evidence="3 4" key="1">
    <citation type="journal article" date="2015" name="Genome Announc.">
        <title>Expanding the biotechnology potential of lactobacilli through comparative genomics of 213 strains and associated genera.</title>
        <authorList>
            <person name="Sun Z."/>
            <person name="Harris H.M."/>
            <person name="McCann A."/>
            <person name="Guo C."/>
            <person name="Argimon S."/>
            <person name="Zhang W."/>
            <person name="Yang X."/>
            <person name="Jeffery I.B."/>
            <person name="Cooney J.C."/>
            <person name="Kagawa T.F."/>
            <person name="Liu W."/>
            <person name="Song Y."/>
            <person name="Salvetti E."/>
            <person name="Wrobel A."/>
            <person name="Rasinkangas P."/>
            <person name="Parkhill J."/>
            <person name="Rea M.C."/>
            <person name="O'Sullivan O."/>
            <person name="Ritari J."/>
            <person name="Douillard F.P."/>
            <person name="Paul Ross R."/>
            <person name="Yang R."/>
            <person name="Briner A.E."/>
            <person name="Felis G.E."/>
            <person name="de Vos W.M."/>
            <person name="Barrangou R."/>
            <person name="Klaenhammer T.R."/>
            <person name="Caufield P.W."/>
            <person name="Cui Y."/>
            <person name="Zhang H."/>
            <person name="O'Toole P.W."/>
        </authorList>
    </citation>
    <scope>NUCLEOTIDE SEQUENCE [LARGE SCALE GENOMIC DNA]</scope>
    <source>
        <strain evidence="3 4">DSM 20003</strain>
    </source>
</reference>
<dbReference type="InterPro" id="IPR003488">
    <property type="entry name" value="DprA"/>
</dbReference>
<proteinExistence type="inferred from homology"/>
<keyword evidence="4" id="KW-1185">Reference proteome</keyword>
<dbReference type="SUPFAM" id="SSF102405">
    <property type="entry name" value="MCP/YpsA-like"/>
    <property type="match status" value="1"/>
</dbReference>
<evidence type="ECO:0000259" key="2">
    <source>
        <dbReference type="Pfam" id="PF02481"/>
    </source>
</evidence>
<accession>A0A0R1GJT1</accession>
<evidence type="ECO:0000256" key="1">
    <source>
        <dbReference type="ARBA" id="ARBA00006525"/>
    </source>
</evidence>
<dbReference type="PANTHER" id="PTHR43022:SF1">
    <property type="entry name" value="PROTEIN SMF"/>
    <property type="match status" value="1"/>
</dbReference>
<dbReference type="NCBIfam" id="TIGR00732">
    <property type="entry name" value="dprA"/>
    <property type="match status" value="1"/>
</dbReference>
<dbReference type="PANTHER" id="PTHR43022">
    <property type="entry name" value="PROTEIN SMF"/>
    <property type="match status" value="1"/>
</dbReference>
<evidence type="ECO:0000313" key="3">
    <source>
        <dbReference type="EMBL" id="KRK34272.1"/>
    </source>
</evidence>
<dbReference type="AlphaFoldDB" id="A0A0R1GJT1"/>
<feature type="domain" description="Smf/DprA SLOG" evidence="2">
    <location>
        <begin position="87"/>
        <end position="295"/>
    </location>
</feature>
<dbReference type="EMBL" id="AZDA01000093">
    <property type="protein sequence ID" value="KRK34272.1"/>
    <property type="molecule type" value="Genomic_DNA"/>
</dbReference>
<sequence length="300" mass="32816">MKEGIMMTKNELLLKLHLAAGIGLKGELRLAALLAQLPDNFDLAHLSVERLANFAHLKGAARHRFCVDFTGDTLQQQVQRHQHEAQWVTILDAVYPVQLKEIYQPPSVLFYQGNLQCLQRPLVTFVGARQATDYSRRIINALVPELCKREFGVVSGLAAGADSMAHLAALHAQGSTIAVIGTGLDQVYPRQHQSLQMRIGQVGLVLSEFPLGTPPNRYNFPQRNRILAGLCQALCVTEARHRSGSLITANQALNENRNVLAVPGPVDAPLSVGCNELIQAGAKPLLTVADLLTEIQDFTL</sequence>